<organism evidence="3 4">
    <name type="scientific">Phenylobacterium haematophilum</name>
    <dbReference type="NCBI Taxonomy" id="98513"/>
    <lineage>
        <taxon>Bacteria</taxon>
        <taxon>Pseudomonadati</taxon>
        <taxon>Pseudomonadota</taxon>
        <taxon>Alphaproteobacteria</taxon>
        <taxon>Caulobacterales</taxon>
        <taxon>Caulobacteraceae</taxon>
        <taxon>Phenylobacterium</taxon>
    </lineage>
</organism>
<comment type="caution">
    <text evidence="3">The sequence shown here is derived from an EMBL/GenBank/DDBJ whole genome shotgun (WGS) entry which is preliminary data.</text>
</comment>
<keyword evidence="4" id="KW-1185">Reference proteome</keyword>
<feature type="region of interest" description="Disordered" evidence="1">
    <location>
        <begin position="230"/>
        <end position="271"/>
    </location>
</feature>
<dbReference type="AlphaFoldDB" id="A0A840A3C3"/>
<feature type="signal peptide" evidence="2">
    <location>
        <begin position="1"/>
        <end position="21"/>
    </location>
</feature>
<gene>
    <name evidence="3" type="ORF">GGQ61_002719</name>
</gene>
<evidence type="ECO:0000313" key="4">
    <source>
        <dbReference type="Proteomes" id="UP000530564"/>
    </source>
</evidence>
<evidence type="ECO:0000256" key="2">
    <source>
        <dbReference type="SAM" id="SignalP"/>
    </source>
</evidence>
<name>A0A840A3C3_9CAUL</name>
<keyword evidence="2" id="KW-0732">Signal</keyword>
<accession>A0A840A3C3</accession>
<evidence type="ECO:0000256" key="1">
    <source>
        <dbReference type="SAM" id="MobiDB-lite"/>
    </source>
</evidence>
<protein>
    <recommendedName>
        <fullName evidence="5">Outer membrane lipoprotein-sorting protein</fullName>
    </recommendedName>
</protein>
<feature type="compositionally biased region" description="Pro residues" evidence="1">
    <location>
        <begin position="234"/>
        <end position="258"/>
    </location>
</feature>
<evidence type="ECO:0000313" key="3">
    <source>
        <dbReference type="EMBL" id="MBB3891991.1"/>
    </source>
</evidence>
<dbReference type="EMBL" id="JACIDK010000003">
    <property type="protein sequence ID" value="MBB3891991.1"/>
    <property type="molecule type" value="Genomic_DNA"/>
</dbReference>
<proteinExistence type="predicted"/>
<dbReference type="RefSeq" id="WP_183773577.1">
    <property type="nucleotide sequence ID" value="NZ_JACIDK010000003.1"/>
</dbReference>
<sequence>MRQPFAAVVAVAVLAAGAAQAQNSPAAQRVLDKARAASGGSSGWNMLRGVHEVSEEAGKPVERWLDPLRYGLRQETRTDSGAKLIQGYNGAAEWRILASGAATGSDRGPYLAKVRGEAFFAAYGYFYPSRFDLRSTHEGVRQHQGRSYEVLRVQPAGGAPRDLWFDARSGMLGRMVEHDGQGAPTTYEMSDYRRVGAVTIPHRVVISGGALAAPRERIVKKVDFLPADRAMFSLPPPAPPKPEPAAEPVAAPEPPPAKPKPKPAWRRWLDR</sequence>
<evidence type="ECO:0008006" key="5">
    <source>
        <dbReference type="Google" id="ProtNLM"/>
    </source>
</evidence>
<dbReference type="Proteomes" id="UP000530564">
    <property type="component" value="Unassembled WGS sequence"/>
</dbReference>
<reference evidence="3 4" key="1">
    <citation type="submission" date="2020-08" db="EMBL/GenBank/DDBJ databases">
        <title>Genomic Encyclopedia of Type Strains, Phase IV (KMG-IV): sequencing the most valuable type-strain genomes for metagenomic binning, comparative biology and taxonomic classification.</title>
        <authorList>
            <person name="Goeker M."/>
        </authorList>
    </citation>
    <scope>NUCLEOTIDE SEQUENCE [LARGE SCALE GENOMIC DNA]</scope>
    <source>
        <strain evidence="3 4">DSM 21793</strain>
    </source>
</reference>
<feature type="chain" id="PRO_5032307823" description="Outer membrane lipoprotein-sorting protein" evidence="2">
    <location>
        <begin position="22"/>
        <end position="271"/>
    </location>
</feature>